<gene>
    <name evidence="2" type="ORF">L3X38_012406</name>
</gene>
<sequence length="131" mass="14244">MVEPKYEKKVSRTGSNNRDCGSNLSQEEFKEGINSSDHNFRSSNGRKYGDCRPGSSPSEGISQGSSIENRSGTSIARCIERQLLSYPNRRRRPNVPGVIGMNLGSARGALLKDNIMDNLDLSKGISAAPLV</sequence>
<feature type="compositionally biased region" description="Low complexity" evidence="1">
    <location>
        <begin position="53"/>
        <end position="68"/>
    </location>
</feature>
<name>A0AAD4ZG12_PRUDU</name>
<dbReference type="AlphaFoldDB" id="A0AAD4ZG12"/>
<keyword evidence="3" id="KW-1185">Reference proteome</keyword>
<organism evidence="2 3">
    <name type="scientific">Prunus dulcis</name>
    <name type="common">Almond</name>
    <name type="synonym">Amygdalus dulcis</name>
    <dbReference type="NCBI Taxonomy" id="3755"/>
    <lineage>
        <taxon>Eukaryota</taxon>
        <taxon>Viridiplantae</taxon>
        <taxon>Streptophyta</taxon>
        <taxon>Embryophyta</taxon>
        <taxon>Tracheophyta</taxon>
        <taxon>Spermatophyta</taxon>
        <taxon>Magnoliopsida</taxon>
        <taxon>eudicotyledons</taxon>
        <taxon>Gunneridae</taxon>
        <taxon>Pentapetalae</taxon>
        <taxon>rosids</taxon>
        <taxon>fabids</taxon>
        <taxon>Rosales</taxon>
        <taxon>Rosaceae</taxon>
        <taxon>Amygdaloideae</taxon>
        <taxon>Amygdaleae</taxon>
        <taxon>Prunus</taxon>
    </lineage>
</organism>
<feature type="compositionally biased region" description="Basic and acidic residues" evidence="1">
    <location>
        <begin position="1"/>
        <end position="10"/>
    </location>
</feature>
<feature type="compositionally biased region" description="Polar residues" evidence="1">
    <location>
        <begin position="12"/>
        <end position="26"/>
    </location>
</feature>
<accession>A0AAD4ZG12</accession>
<evidence type="ECO:0000313" key="2">
    <source>
        <dbReference type="EMBL" id="KAI5344529.1"/>
    </source>
</evidence>
<protein>
    <submittedName>
        <fullName evidence="2">Uncharacterized protein</fullName>
    </submittedName>
</protein>
<feature type="region of interest" description="Disordered" evidence="1">
    <location>
        <begin position="1"/>
        <end position="73"/>
    </location>
</feature>
<reference evidence="2 3" key="1">
    <citation type="journal article" date="2022" name="G3 (Bethesda)">
        <title>Whole-genome sequence and methylome profiling of the almond [Prunus dulcis (Mill.) D.A. Webb] cultivar 'Nonpareil'.</title>
        <authorList>
            <person name="D'Amico-Willman K.M."/>
            <person name="Ouma W.Z."/>
            <person name="Meulia T."/>
            <person name="Sideli G.M."/>
            <person name="Gradziel T.M."/>
            <person name="Fresnedo-Ramirez J."/>
        </authorList>
    </citation>
    <scope>NUCLEOTIDE SEQUENCE [LARGE SCALE GENOMIC DNA]</scope>
    <source>
        <strain evidence="2">Clone GOH B32 T37-40</strain>
    </source>
</reference>
<proteinExistence type="predicted"/>
<comment type="caution">
    <text evidence="2">The sequence shown here is derived from an EMBL/GenBank/DDBJ whole genome shotgun (WGS) entry which is preliminary data.</text>
</comment>
<evidence type="ECO:0000313" key="3">
    <source>
        <dbReference type="Proteomes" id="UP001054821"/>
    </source>
</evidence>
<feature type="compositionally biased region" description="Polar residues" evidence="1">
    <location>
        <begin position="33"/>
        <end position="45"/>
    </location>
</feature>
<dbReference type="EMBL" id="JAJFAZ020000002">
    <property type="protein sequence ID" value="KAI5344529.1"/>
    <property type="molecule type" value="Genomic_DNA"/>
</dbReference>
<dbReference type="Proteomes" id="UP001054821">
    <property type="component" value="Chromosome 2"/>
</dbReference>
<evidence type="ECO:0000256" key="1">
    <source>
        <dbReference type="SAM" id="MobiDB-lite"/>
    </source>
</evidence>